<name>A0A0C6EUH9_PSEAI</name>
<dbReference type="InterPro" id="IPR047758">
    <property type="entry name" value="CytoC_perox"/>
</dbReference>
<dbReference type="Pfam" id="PF21419">
    <property type="entry name" value="RoxA-like_Cyt-c"/>
    <property type="match status" value="1"/>
</dbReference>
<dbReference type="PROSITE" id="PS51007">
    <property type="entry name" value="CYTC"/>
    <property type="match status" value="1"/>
</dbReference>
<comment type="caution">
    <text evidence="1">The sequence shown here is derived from an EMBL/GenBank/DDBJ whole genome shotgun (WGS) entry which is preliminary data.</text>
</comment>
<dbReference type="PANTHER" id="PTHR30600:SF9">
    <property type="entry name" value="BLR7738 PROTEIN"/>
    <property type="match status" value="1"/>
</dbReference>
<dbReference type="NCBIfam" id="NF040606">
    <property type="entry name" value="CytoC_perox"/>
    <property type="match status" value="1"/>
</dbReference>
<accession>A0A0C6EUH9</accession>
<sequence length="568" mass="61847">MKRLKKTLHLSSLSLVSLALSSAALAAAPVMLDQGKEWTESHRQDFYSRDQGSQVMPLPWLKALRQPDGTPFLADSLARYGYLPNPKAPAEGLPVGFTVAGTGARQMVGMTCSACHTRQIEVKGTAYRIDGGPAIVDFQAFLADLDRAVGPLTSDDAAFDAFAKQILGANPPPGARDALLAAVKEWYEPYHTLIERALPKDTWGPARLDAVSMIFNRLTGLDIGTAPPYLIPDNIKAADAPVRYPFLWNAARQNKTQWPGFAANGNDLLGLARNVGEVYGVFATFHPQKSKFHLLGMDYLKVNSANFHGLGKLEELIKKIGPPKWPWAVDKHLARKGALIFARKTDEGGCVECHGIRIKDLVLWDTPLRDVGSDSRQHAILDGQVQTGVMEGARMPFGQPLKATDGAFDVLAVAVAGSILQHFVPILGEKHDAKAAAVKPESVMTDETRQLLTAFQKPVRTQADPYPYESRVLQGIWAAAPYLHNGSVPTLEELLKPAAERVESFPVGSAYDVDKVGLAAQQTQFGSYVLKTTGCEQRDSGNSRCGHEYGTSLSAEEKRALLEYLKVL</sequence>
<dbReference type="Gene3D" id="1.10.760.10">
    <property type="entry name" value="Cytochrome c-like domain"/>
    <property type="match status" value="1"/>
</dbReference>
<dbReference type="Proteomes" id="UP000433532">
    <property type="component" value="Unassembled WGS sequence"/>
</dbReference>
<dbReference type="SUPFAM" id="SSF46626">
    <property type="entry name" value="Cytochrome c"/>
    <property type="match status" value="1"/>
</dbReference>
<dbReference type="GO" id="GO:0020037">
    <property type="term" value="F:heme binding"/>
    <property type="evidence" value="ECO:0007669"/>
    <property type="project" value="InterPro"/>
</dbReference>
<gene>
    <name evidence="1" type="ORF">GNQ48_22520</name>
</gene>
<evidence type="ECO:0000313" key="2">
    <source>
        <dbReference type="Proteomes" id="UP000433532"/>
    </source>
</evidence>
<dbReference type="AlphaFoldDB" id="A0A0C6EUH9"/>
<dbReference type="RefSeq" id="WP_003161952.1">
    <property type="nucleotide sequence ID" value="NZ_AP014651.1"/>
</dbReference>
<dbReference type="GO" id="GO:0009055">
    <property type="term" value="F:electron transfer activity"/>
    <property type="evidence" value="ECO:0007669"/>
    <property type="project" value="InterPro"/>
</dbReference>
<protein>
    <submittedName>
        <fullName evidence="1">Uncharacterized protein</fullName>
    </submittedName>
</protein>
<dbReference type="GO" id="GO:0004130">
    <property type="term" value="F:cytochrome-c peroxidase activity"/>
    <property type="evidence" value="ECO:0007669"/>
    <property type="project" value="TreeGrafter"/>
</dbReference>
<dbReference type="InterPro" id="IPR036909">
    <property type="entry name" value="Cyt_c-like_dom_sf"/>
</dbReference>
<dbReference type="InterPro" id="IPR009056">
    <property type="entry name" value="Cyt_c-like_dom"/>
</dbReference>
<organism evidence="1 2">
    <name type="scientific">Pseudomonas aeruginosa</name>
    <dbReference type="NCBI Taxonomy" id="287"/>
    <lineage>
        <taxon>Bacteria</taxon>
        <taxon>Pseudomonadati</taxon>
        <taxon>Pseudomonadota</taxon>
        <taxon>Gammaproteobacteria</taxon>
        <taxon>Pseudomonadales</taxon>
        <taxon>Pseudomonadaceae</taxon>
        <taxon>Pseudomonas</taxon>
    </lineage>
</organism>
<dbReference type="PANTHER" id="PTHR30600">
    <property type="entry name" value="CYTOCHROME C PEROXIDASE-RELATED"/>
    <property type="match status" value="1"/>
</dbReference>
<dbReference type="InterPro" id="IPR051395">
    <property type="entry name" value="Cytochrome_c_Peroxidase/MauG"/>
</dbReference>
<proteinExistence type="predicted"/>
<reference evidence="1 2" key="1">
    <citation type="submission" date="2019-11" db="EMBL/GenBank/DDBJ databases">
        <title>Genomes of ocular Pseudomonas aeruginosa isolates.</title>
        <authorList>
            <person name="Khan M."/>
            <person name="Rice S.A."/>
            <person name="Willcox M.D.P."/>
            <person name="Stapleton F."/>
        </authorList>
    </citation>
    <scope>NUCLEOTIDE SEQUENCE [LARGE SCALE GENOMIC DNA]</scope>
    <source>
        <strain evidence="1 2">PA221</strain>
    </source>
</reference>
<dbReference type="EMBL" id="WOAD01000022">
    <property type="protein sequence ID" value="MUI37782.1"/>
    <property type="molecule type" value="Genomic_DNA"/>
</dbReference>
<evidence type="ECO:0000313" key="1">
    <source>
        <dbReference type="EMBL" id="MUI37782.1"/>
    </source>
</evidence>